<sequence>MSNRGVISAFRCVGPERFVRERSREDMDDRESPGGPGPTPDVEEAFSLLADETRLSILQELYAEDDPLSFSRLRERVGMRDSGQFNYHLGKLKGRFVTQTDDGYELTMSGLRVLGAVYAGSYDEVTIDPIPIDDPCPLCEGPLSAVYDRDHFEITCGDCETQILANPAPPGILRGREREELPTIFSRYTRHVLAQITDGFCPFCLGPTDIELDVEKVPGIGATHRCRHCGVEMTMATGASLLQVSEVVAFALEHGIDVREVPLWSQNAVFGADERLIEDEDDPAAIEVEITLDDDTLLVRLDDALQVVETTRS</sequence>
<feature type="domain" description="DUF7347" evidence="2">
    <location>
        <begin position="43"/>
        <end position="117"/>
    </location>
</feature>
<organism evidence="4 5">
    <name type="scientific">Halapricum salinum</name>
    <dbReference type="NCBI Taxonomy" id="1457250"/>
    <lineage>
        <taxon>Archaea</taxon>
        <taxon>Methanobacteriati</taxon>
        <taxon>Methanobacteriota</taxon>
        <taxon>Stenosarchaea group</taxon>
        <taxon>Halobacteria</taxon>
        <taxon>Halobacteriales</taxon>
        <taxon>Haloarculaceae</taxon>
        <taxon>Halapricum</taxon>
    </lineage>
</organism>
<dbReference type="EMBL" id="CP031310">
    <property type="protein sequence ID" value="QCC51295.1"/>
    <property type="molecule type" value="Genomic_DNA"/>
</dbReference>
<protein>
    <submittedName>
        <fullName evidence="4">ArsR family transcriptional regulator</fullName>
    </submittedName>
</protein>
<evidence type="ECO:0000313" key="4">
    <source>
        <dbReference type="EMBL" id="QCC51295.1"/>
    </source>
</evidence>
<dbReference type="InterPro" id="IPR055775">
    <property type="entry name" value="DUF7351"/>
</dbReference>
<dbReference type="CDD" id="cd00090">
    <property type="entry name" value="HTH_ARSR"/>
    <property type="match status" value="1"/>
</dbReference>
<dbReference type="SUPFAM" id="SSF46785">
    <property type="entry name" value="Winged helix' DNA-binding domain"/>
    <property type="match status" value="1"/>
</dbReference>
<gene>
    <name evidence="4" type="ORF">DV733_08565</name>
</gene>
<evidence type="ECO:0000256" key="1">
    <source>
        <dbReference type="SAM" id="MobiDB-lite"/>
    </source>
</evidence>
<feature type="compositionally biased region" description="Basic and acidic residues" evidence="1">
    <location>
        <begin position="20"/>
        <end position="32"/>
    </location>
</feature>
<dbReference type="InterPro" id="IPR011991">
    <property type="entry name" value="ArsR-like_HTH"/>
</dbReference>
<evidence type="ECO:0000259" key="3">
    <source>
        <dbReference type="Pfam" id="PF24042"/>
    </source>
</evidence>
<dbReference type="Proteomes" id="UP000296706">
    <property type="component" value="Chromosome"/>
</dbReference>
<dbReference type="InterPro" id="IPR036388">
    <property type="entry name" value="WH-like_DNA-bd_sf"/>
</dbReference>
<dbReference type="Pfam" id="PF24038">
    <property type="entry name" value="DUF7347"/>
    <property type="match status" value="1"/>
</dbReference>
<dbReference type="InterPro" id="IPR036390">
    <property type="entry name" value="WH_DNA-bd_sf"/>
</dbReference>
<feature type="domain" description="DUF7351" evidence="3">
    <location>
        <begin position="133"/>
        <end position="307"/>
    </location>
</feature>
<proteinExistence type="predicted"/>
<reference evidence="4 5" key="1">
    <citation type="journal article" date="2019" name="Nat. Commun.">
        <title>A new type of DNA phosphorothioation-based antiviral system in archaea.</title>
        <authorList>
            <person name="Xiong L."/>
            <person name="Liu S."/>
            <person name="Chen S."/>
            <person name="Xiao Y."/>
            <person name="Zhu B."/>
            <person name="Gao Y."/>
            <person name="Zhang Y."/>
            <person name="Chen B."/>
            <person name="Luo J."/>
            <person name="Deng Z."/>
            <person name="Chen X."/>
            <person name="Wang L."/>
            <person name="Chen S."/>
        </authorList>
    </citation>
    <scope>NUCLEOTIDE SEQUENCE [LARGE SCALE GENOMIC DNA]</scope>
    <source>
        <strain evidence="4 5">CBA1105</strain>
    </source>
</reference>
<dbReference type="Pfam" id="PF24042">
    <property type="entry name" value="DUF7351"/>
    <property type="match status" value="1"/>
</dbReference>
<accession>A0A4D6HCH5</accession>
<dbReference type="KEGG" id="hsn:DV733_08565"/>
<evidence type="ECO:0000313" key="5">
    <source>
        <dbReference type="Proteomes" id="UP000296706"/>
    </source>
</evidence>
<dbReference type="InterPro" id="IPR055771">
    <property type="entry name" value="DUF7347"/>
</dbReference>
<feature type="region of interest" description="Disordered" evidence="1">
    <location>
        <begin position="20"/>
        <end position="41"/>
    </location>
</feature>
<dbReference type="STRING" id="1457250.GCA_000755225_01189"/>
<evidence type="ECO:0000259" key="2">
    <source>
        <dbReference type="Pfam" id="PF24038"/>
    </source>
</evidence>
<dbReference type="Gene3D" id="1.10.10.10">
    <property type="entry name" value="Winged helix-like DNA-binding domain superfamily/Winged helix DNA-binding domain"/>
    <property type="match status" value="1"/>
</dbReference>
<dbReference type="AlphaFoldDB" id="A0A4D6HCH5"/>
<keyword evidence="5" id="KW-1185">Reference proteome</keyword>
<name>A0A4D6HCH5_9EURY</name>